<feature type="transmembrane region" description="Helical" evidence="12">
    <location>
        <begin position="77"/>
        <end position="94"/>
    </location>
</feature>
<dbReference type="GO" id="GO:0008982">
    <property type="term" value="F:protein-N(PI)-phosphohistidine-sugar phosphotransferase activity"/>
    <property type="evidence" value="ECO:0007669"/>
    <property type="project" value="InterPro"/>
</dbReference>
<dbReference type="RefSeq" id="WP_118991243.1">
    <property type="nucleotide sequence ID" value="NZ_CP023434.1"/>
</dbReference>
<evidence type="ECO:0000256" key="3">
    <source>
        <dbReference type="ARBA" id="ARBA00022475"/>
    </source>
</evidence>
<evidence type="ECO:0000256" key="12">
    <source>
        <dbReference type="SAM" id="Phobius"/>
    </source>
</evidence>
<dbReference type="PROSITE" id="PS01035">
    <property type="entry name" value="PTS_EIIB_TYPE_1_CYS"/>
    <property type="match status" value="1"/>
</dbReference>
<keyword evidence="5" id="KW-0808">Transferase</keyword>
<dbReference type="PROSITE" id="PS51098">
    <property type="entry name" value="PTS_EIIB_TYPE_1"/>
    <property type="match status" value="1"/>
</dbReference>
<feature type="transmembrane region" description="Helical" evidence="12">
    <location>
        <begin position="354"/>
        <end position="374"/>
    </location>
</feature>
<feature type="active site" description="Phosphocysteine intermediate; for EIIB activity" evidence="11">
    <location>
        <position position="430"/>
    </location>
</feature>
<evidence type="ECO:0000256" key="8">
    <source>
        <dbReference type="ARBA" id="ARBA00022777"/>
    </source>
</evidence>
<dbReference type="GO" id="GO:0015764">
    <property type="term" value="P:N-acetylglucosamine transport"/>
    <property type="evidence" value="ECO:0007669"/>
    <property type="project" value="TreeGrafter"/>
</dbReference>
<feature type="transmembrane region" description="Helical" evidence="12">
    <location>
        <begin position="180"/>
        <end position="202"/>
    </location>
</feature>
<evidence type="ECO:0000313" key="15">
    <source>
        <dbReference type="EMBL" id="AXY26384.1"/>
    </source>
</evidence>
<dbReference type="NCBIfam" id="TIGR01998">
    <property type="entry name" value="PTS-II-BC-nag"/>
    <property type="match status" value="1"/>
</dbReference>
<dbReference type="Proteomes" id="UP000263232">
    <property type="component" value="Chromosome"/>
</dbReference>
<dbReference type="NCBIfam" id="TIGR00826">
    <property type="entry name" value="EIIB_glc"/>
    <property type="match status" value="1"/>
</dbReference>
<evidence type="ECO:0000256" key="4">
    <source>
        <dbReference type="ARBA" id="ARBA00022597"/>
    </source>
</evidence>
<evidence type="ECO:0000256" key="5">
    <source>
        <dbReference type="ARBA" id="ARBA00022679"/>
    </source>
</evidence>
<evidence type="ECO:0000256" key="1">
    <source>
        <dbReference type="ARBA" id="ARBA00004651"/>
    </source>
</evidence>
<dbReference type="Pfam" id="PF02378">
    <property type="entry name" value="PTS_EIIC"/>
    <property type="match status" value="1"/>
</dbReference>
<dbReference type="GO" id="GO:0009401">
    <property type="term" value="P:phosphoenolpyruvate-dependent sugar phosphotransferase system"/>
    <property type="evidence" value="ECO:0007669"/>
    <property type="project" value="UniProtKB-KW"/>
</dbReference>
<name>A0A347WMS7_9LACT</name>
<dbReference type="InterPro" id="IPR001996">
    <property type="entry name" value="PTS_IIB_1"/>
</dbReference>
<dbReference type="KEGG" id="abae:CL176_10485"/>
<dbReference type="InterPro" id="IPR010974">
    <property type="entry name" value="PTS_IIBC_nag"/>
</dbReference>
<dbReference type="PANTHER" id="PTHR30009:SF4">
    <property type="entry name" value="PTS SYSTEM N-ACETYLGLUCOSAMINE-SPECIFIC EIICBA COMPONENT"/>
    <property type="match status" value="1"/>
</dbReference>
<dbReference type="PANTHER" id="PTHR30009">
    <property type="entry name" value="CYTOCHROME C-TYPE SYNTHESIS PROTEIN AND PTS TRANSMEMBRANE COMPONENT"/>
    <property type="match status" value="1"/>
</dbReference>
<dbReference type="Gene3D" id="3.30.1360.60">
    <property type="entry name" value="Glucose permease domain IIB"/>
    <property type="match status" value="1"/>
</dbReference>
<dbReference type="GO" id="GO:0015572">
    <property type="term" value="F:N-acetylglucosamine transmembrane transporter activity"/>
    <property type="evidence" value="ECO:0007669"/>
    <property type="project" value="InterPro"/>
</dbReference>
<comment type="subcellular location">
    <subcellularLocation>
        <location evidence="1">Cell membrane</location>
        <topology evidence="1">Multi-pass membrane protein</topology>
    </subcellularLocation>
</comment>
<keyword evidence="7 12" id="KW-0812">Transmembrane</keyword>
<protein>
    <submittedName>
        <fullName evidence="15">PTS glucose transporter subunit IIBC</fullName>
    </submittedName>
</protein>
<evidence type="ECO:0000256" key="6">
    <source>
        <dbReference type="ARBA" id="ARBA00022683"/>
    </source>
</evidence>
<accession>A0A347WMS7</accession>
<dbReference type="GO" id="GO:0005886">
    <property type="term" value="C:plasma membrane"/>
    <property type="evidence" value="ECO:0007669"/>
    <property type="project" value="UniProtKB-SubCell"/>
</dbReference>
<keyword evidence="2" id="KW-0813">Transport</keyword>
<gene>
    <name evidence="15" type="ORF">CL176_10485</name>
</gene>
<feature type="domain" description="PTS EIIC type-1" evidence="14">
    <location>
        <begin position="1"/>
        <end position="386"/>
    </location>
</feature>
<feature type="transmembrane region" description="Helical" evidence="12">
    <location>
        <begin position="298"/>
        <end position="317"/>
    </location>
</feature>
<evidence type="ECO:0000259" key="13">
    <source>
        <dbReference type="PROSITE" id="PS51098"/>
    </source>
</evidence>
<dbReference type="GO" id="GO:0019866">
    <property type="term" value="C:organelle inner membrane"/>
    <property type="evidence" value="ECO:0007669"/>
    <property type="project" value="InterPro"/>
</dbReference>
<evidence type="ECO:0000259" key="14">
    <source>
        <dbReference type="PROSITE" id="PS51103"/>
    </source>
</evidence>
<feature type="transmembrane region" description="Helical" evidence="12">
    <location>
        <begin position="245"/>
        <end position="264"/>
    </location>
</feature>
<evidence type="ECO:0000313" key="16">
    <source>
        <dbReference type="Proteomes" id="UP000263232"/>
    </source>
</evidence>
<proteinExistence type="predicted"/>
<dbReference type="CDD" id="cd00212">
    <property type="entry name" value="PTS_IIB_glc"/>
    <property type="match status" value="1"/>
</dbReference>
<evidence type="ECO:0000256" key="11">
    <source>
        <dbReference type="PROSITE-ProRule" id="PRU00421"/>
    </source>
</evidence>
<feature type="transmembrane region" description="Helical" evidence="12">
    <location>
        <begin position="44"/>
        <end position="65"/>
    </location>
</feature>
<dbReference type="InterPro" id="IPR013013">
    <property type="entry name" value="PTS_EIIC_1"/>
</dbReference>
<dbReference type="EMBL" id="CP023434">
    <property type="protein sequence ID" value="AXY26384.1"/>
    <property type="molecule type" value="Genomic_DNA"/>
</dbReference>
<sequence length="497" mass="53422">MLDYLQKIGRSLMLPVSVLVVASLFMGLGYAMDPQAMSGSGNTFAIFMIQAGLVVINNLPILFALGIATGLAKDSNGAAALSGVVGYLMITTLLKPDTLSLIRGVDVESIDSSFNNIQNVFIGIISGVTSGELYNRFHKTELPQWLAFFSGRRLVPILTAVASVVITIILYFLWPAVYGGLTAFGTFISGMGAFGAGLYGVFNKLLIPFGLHHALNNVFWFDTIGINDIGNFWGSTGTLGITGRYQAGFFPIMMFGLPAAGLAIYKNAKPENKKRVGALMLSGAIASFATGITEPLEFSFMFVAPGLYVVHAILTGVSMFVSALLEATAGFSFSAGLIDYVLSLRMPMANKPWMLLVVGAVMFVVYYLIFDLMIRKFDLETPGREKVDVNAEVTVSPSPSTGGNNQYDAIASAVYQAIGGNANINETNNCATRLRLTLEDTGKVNEQALKQIGVPGYRIVDKHNLQVIIGTGVQFVADALEEEMKRHPESDMGDSIE</sequence>
<keyword evidence="16" id="KW-1185">Reference proteome</keyword>
<keyword evidence="8" id="KW-0418">Kinase</keyword>
<dbReference type="AlphaFoldDB" id="A0A347WMS7"/>
<dbReference type="Pfam" id="PF00367">
    <property type="entry name" value="PTS_EIIB"/>
    <property type="match status" value="1"/>
</dbReference>
<feature type="transmembrane region" description="Helical" evidence="12">
    <location>
        <begin position="276"/>
        <end position="292"/>
    </location>
</feature>
<dbReference type="GO" id="GO:0016301">
    <property type="term" value="F:kinase activity"/>
    <property type="evidence" value="ECO:0007669"/>
    <property type="project" value="UniProtKB-KW"/>
</dbReference>
<keyword evidence="9 12" id="KW-1133">Transmembrane helix</keyword>
<keyword evidence="6" id="KW-0598">Phosphotransferase system</keyword>
<dbReference type="InterPro" id="IPR050429">
    <property type="entry name" value="PTS_Glucose_EIICBA"/>
</dbReference>
<evidence type="ECO:0000256" key="9">
    <source>
        <dbReference type="ARBA" id="ARBA00022989"/>
    </source>
</evidence>
<keyword evidence="3" id="KW-1003">Cell membrane</keyword>
<dbReference type="PROSITE" id="PS51103">
    <property type="entry name" value="PTS_EIIC_TYPE_1"/>
    <property type="match status" value="1"/>
</dbReference>
<organism evidence="15 16">
    <name type="scientific">Suicoccus acidiformans</name>
    <dbReference type="NCBI Taxonomy" id="2036206"/>
    <lineage>
        <taxon>Bacteria</taxon>
        <taxon>Bacillati</taxon>
        <taxon>Bacillota</taxon>
        <taxon>Bacilli</taxon>
        <taxon>Lactobacillales</taxon>
        <taxon>Aerococcaceae</taxon>
        <taxon>Suicoccus</taxon>
    </lineage>
</organism>
<dbReference type="SUPFAM" id="SSF55604">
    <property type="entry name" value="Glucose permease domain IIB"/>
    <property type="match status" value="1"/>
</dbReference>
<dbReference type="InterPro" id="IPR036878">
    <property type="entry name" value="Glu_permease_IIB"/>
</dbReference>
<dbReference type="InterPro" id="IPR003352">
    <property type="entry name" value="PTS_EIIC"/>
</dbReference>
<evidence type="ECO:0000256" key="2">
    <source>
        <dbReference type="ARBA" id="ARBA00022448"/>
    </source>
</evidence>
<dbReference type="OrthoDB" id="9764327at2"/>
<evidence type="ECO:0000256" key="7">
    <source>
        <dbReference type="ARBA" id="ARBA00022692"/>
    </source>
</evidence>
<feature type="domain" description="PTS EIIB type-1" evidence="13">
    <location>
        <begin position="408"/>
        <end position="490"/>
    </location>
</feature>
<dbReference type="InterPro" id="IPR018113">
    <property type="entry name" value="PTrfase_EIIB_Cys"/>
</dbReference>
<reference evidence="15 16" key="1">
    <citation type="submission" date="2017-09" db="EMBL/GenBank/DDBJ databases">
        <title>Complete genome sequence of Oxytococcus suis strain ZY16052.</title>
        <authorList>
            <person name="Li F."/>
        </authorList>
    </citation>
    <scope>NUCLEOTIDE SEQUENCE [LARGE SCALE GENOMIC DNA]</scope>
    <source>
        <strain evidence="15 16">ZY16052</strain>
    </source>
</reference>
<evidence type="ECO:0000256" key="10">
    <source>
        <dbReference type="ARBA" id="ARBA00023136"/>
    </source>
</evidence>
<feature type="transmembrane region" description="Helical" evidence="12">
    <location>
        <begin position="12"/>
        <end position="32"/>
    </location>
</feature>
<keyword evidence="4 15" id="KW-0762">Sugar transport</keyword>
<feature type="transmembrane region" description="Helical" evidence="12">
    <location>
        <begin position="154"/>
        <end position="174"/>
    </location>
</feature>
<keyword evidence="10 12" id="KW-0472">Membrane</keyword>
<dbReference type="GO" id="GO:0090563">
    <property type="term" value="F:protein-phosphocysteine-sugar phosphotransferase activity"/>
    <property type="evidence" value="ECO:0007669"/>
    <property type="project" value="TreeGrafter"/>
</dbReference>